<evidence type="ECO:0000313" key="3">
    <source>
        <dbReference type="EMBL" id="CAL8097570.1"/>
    </source>
</evidence>
<accession>A0ABP1QC08</accession>
<feature type="coiled-coil region" evidence="1">
    <location>
        <begin position="85"/>
        <end position="133"/>
    </location>
</feature>
<sequence>MGPNTMSAYSKPQKDIGSDYEMEEANKNTNASVAGAQLPVSFTEEIDSLGIDLDPINRLILAKLHNINTEVGKIEVISKKQDNLNSIFDSTLKSQNNRLAKLENENKQLHTKVSQLQNDNLSLQRSHEQLLREMKKCNIIIHGIEDTDFESNENLKKGTEKLLTDLVGHYISVDTTHRLGQFKSDRQRPVRVKLLKHSDRDSIMFHREKLVKPKYIKEDLPFQTRRDNSILWKKKDELEKTGQDARIDWNRKHITTNDALFELKEGEMVLCQQKRDIASSSSCASIQEAGPSRKRTKIADLGTGSSTSQQRSNGPRTFLGPSRSHQQ</sequence>
<dbReference type="EMBL" id="CAXLJM020000029">
    <property type="protein sequence ID" value="CAL8097570.1"/>
    <property type="molecule type" value="Genomic_DNA"/>
</dbReference>
<feature type="compositionally biased region" description="Polar residues" evidence="2">
    <location>
        <begin position="303"/>
        <end position="315"/>
    </location>
</feature>
<reference evidence="3 4" key="1">
    <citation type="submission" date="2024-08" db="EMBL/GenBank/DDBJ databases">
        <authorList>
            <person name="Cucini C."/>
            <person name="Frati F."/>
        </authorList>
    </citation>
    <scope>NUCLEOTIDE SEQUENCE [LARGE SCALE GENOMIC DNA]</scope>
</reference>
<dbReference type="Proteomes" id="UP001642540">
    <property type="component" value="Unassembled WGS sequence"/>
</dbReference>
<dbReference type="Gene3D" id="3.30.70.1820">
    <property type="entry name" value="L1 transposable element, RRM domain"/>
    <property type="match status" value="1"/>
</dbReference>
<proteinExistence type="predicted"/>
<evidence type="ECO:0000256" key="2">
    <source>
        <dbReference type="SAM" id="MobiDB-lite"/>
    </source>
</evidence>
<organism evidence="3 4">
    <name type="scientific">Orchesella dallaii</name>
    <dbReference type="NCBI Taxonomy" id="48710"/>
    <lineage>
        <taxon>Eukaryota</taxon>
        <taxon>Metazoa</taxon>
        <taxon>Ecdysozoa</taxon>
        <taxon>Arthropoda</taxon>
        <taxon>Hexapoda</taxon>
        <taxon>Collembola</taxon>
        <taxon>Entomobryomorpha</taxon>
        <taxon>Entomobryoidea</taxon>
        <taxon>Orchesellidae</taxon>
        <taxon>Orchesellinae</taxon>
        <taxon>Orchesella</taxon>
    </lineage>
</organism>
<evidence type="ECO:0000256" key="1">
    <source>
        <dbReference type="SAM" id="Coils"/>
    </source>
</evidence>
<keyword evidence="1" id="KW-0175">Coiled coil</keyword>
<keyword evidence="4" id="KW-1185">Reference proteome</keyword>
<name>A0ABP1QC08_9HEXA</name>
<comment type="caution">
    <text evidence="3">The sequence shown here is derived from an EMBL/GenBank/DDBJ whole genome shotgun (WGS) entry which is preliminary data.</text>
</comment>
<feature type="region of interest" description="Disordered" evidence="2">
    <location>
        <begin position="280"/>
        <end position="327"/>
    </location>
</feature>
<protein>
    <submittedName>
        <fullName evidence="3">Uncharacterized protein</fullName>
    </submittedName>
</protein>
<gene>
    <name evidence="3" type="ORF">ODALV1_LOCUS9674</name>
</gene>
<evidence type="ECO:0000313" key="4">
    <source>
        <dbReference type="Proteomes" id="UP001642540"/>
    </source>
</evidence>